<accession>A0A6A7A1Y7</accession>
<keyword evidence="2" id="KW-0812">Transmembrane</keyword>
<dbReference type="OrthoDB" id="5215637at2759"/>
<evidence type="ECO:0000313" key="4">
    <source>
        <dbReference type="EMBL" id="KAF2827330.1"/>
    </source>
</evidence>
<reference evidence="4" key="1">
    <citation type="journal article" date="2020" name="Stud. Mycol.">
        <title>101 Dothideomycetes genomes: a test case for predicting lifestyles and emergence of pathogens.</title>
        <authorList>
            <person name="Haridas S."/>
            <person name="Albert R."/>
            <person name="Binder M."/>
            <person name="Bloem J."/>
            <person name="Labutti K."/>
            <person name="Salamov A."/>
            <person name="Andreopoulos B."/>
            <person name="Baker S."/>
            <person name="Barry K."/>
            <person name="Bills G."/>
            <person name="Bluhm B."/>
            <person name="Cannon C."/>
            <person name="Castanera R."/>
            <person name="Culley D."/>
            <person name="Daum C."/>
            <person name="Ezra D."/>
            <person name="Gonzalez J."/>
            <person name="Henrissat B."/>
            <person name="Kuo A."/>
            <person name="Liang C."/>
            <person name="Lipzen A."/>
            <person name="Lutzoni F."/>
            <person name="Magnuson J."/>
            <person name="Mondo S."/>
            <person name="Nolan M."/>
            <person name="Ohm R."/>
            <person name="Pangilinan J."/>
            <person name="Park H.-J."/>
            <person name="Ramirez L."/>
            <person name="Alfaro M."/>
            <person name="Sun H."/>
            <person name="Tritt A."/>
            <person name="Yoshinaga Y."/>
            <person name="Zwiers L.-H."/>
            <person name="Turgeon B."/>
            <person name="Goodwin S."/>
            <person name="Spatafora J."/>
            <person name="Crous P."/>
            <person name="Grigoriev I."/>
        </authorList>
    </citation>
    <scope>NUCLEOTIDE SEQUENCE</scope>
    <source>
        <strain evidence="4">CBS 113818</strain>
    </source>
</reference>
<gene>
    <name evidence="4" type="ORF">CC86DRAFT_381364</name>
</gene>
<name>A0A6A7A1Y7_9PLEO</name>
<feature type="region of interest" description="Disordered" evidence="1">
    <location>
        <begin position="203"/>
        <end position="248"/>
    </location>
</feature>
<evidence type="ECO:0000256" key="3">
    <source>
        <dbReference type="SAM" id="SignalP"/>
    </source>
</evidence>
<evidence type="ECO:0008006" key="6">
    <source>
        <dbReference type="Google" id="ProtNLM"/>
    </source>
</evidence>
<keyword evidence="5" id="KW-1185">Reference proteome</keyword>
<keyword evidence="2" id="KW-0472">Membrane</keyword>
<dbReference type="EMBL" id="MU006224">
    <property type="protein sequence ID" value="KAF2827330.1"/>
    <property type="molecule type" value="Genomic_DNA"/>
</dbReference>
<evidence type="ECO:0000256" key="1">
    <source>
        <dbReference type="SAM" id="MobiDB-lite"/>
    </source>
</evidence>
<feature type="compositionally biased region" description="Basic and acidic residues" evidence="1">
    <location>
        <begin position="222"/>
        <end position="232"/>
    </location>
</feature>
<feature type="signal peptide" evidence="3">
    <location>
        <begin position="1"/>
        <end position="23"/>
    </location>
</feature>
<dbReference type="AlphaFoldDB" id="A0A6A7A1Y7"/>
<evidence type="ECO:0000256" key="2">
    <source>
        <dbReference type="SAM" id="Phobius"/>
    </source>
</evidence>
<dbReference type="Proteomes" id="UP000799424">
    <property type="component" value="Unassembled WGS sequence"/>
</dbReference>
<feature type="chain" id="PRO_5025449925" description="Mid2 domain-containing protein" evidence="3">
    <location>
        <begin position="24"/>
        <end position="248"/>
    </location>
</feature>
<keyword evidence="3" id="KW-0732">Signal</keyword>
<proteinExistence type="predicted"/>
<sequence length="248" mass="26429">MKLLPVSLHLLFHLLSKPRLLSAECYLINGTRDPSLEIQPCNRYQFSTCCAINKTTVGKPFVMGDDLCNANGLCQNWQTEGDKTWDSWFRGGCSDPTWENPNCLKGADNCCQNSSATFKLAATAGATTSSVLLLTSSASSLSSTLFITTPISLSMSPSSAQASATSSPSPGFSKLGVGLGVTFGFLVLASLVAGLVYWRRTQKKKTSHGQGKEDNNGPSELATKDNRPELEATRVVVEADGAPVSELP</sequence>
<feature type="transmembrane region" description="Helical" evidence="2">
    <location>
        <begin position="175"/>
        <end position="198"/>
    </location>
</feature>
<evidence type="ECO:0000313" key="5">
    <source>
        <dbReference type="Proteomes" id="UP000799424"/>
    </source>
</evidence>
<protein>
    <recommendedName>
        <fullName evidence="6">Mid2 domain-containing protein</fullName>
    </recommendedName>
</protein>
<keyword evidence="2" id="KW-1133">Transmembrane helix</keyword>
<organism evidence="4 5">
    <name type="scientific">Ophiobolus disseminans</name>
    <dbReference type="NCBI Taxonomy" id="1469910"/>
    <lineage>
        <taxon>Eukaryota</taxon>
        <taxon>Fungi</taxon>
        <taxon>Dikarya</taxon>
        <taxon>Ascomycota</taxon>
        <taxon>Pezizomycotina</taxon>
        <taxon>Dothideomycetes</taxon>
        <taxon>Pleosporomycetidae</taxon>
        <taxon>Pleosporales</taxon>
        <taxon>Pleosporineae</taxon>
        <taxon>Phaeosphaeriaceae</taxon>
        <taxon>Ophiobolus</taxon>
    </lineage>
</organism>